<evidence type="ECO:0000313" key="2">
    <source>
        <dbReference type="EMBL" id="RJG52074.1"/>
    </source>
</evidence>
<feature type="domain" description="Gamma-glutamylcyclotransferase AIG2-like" evidence="1">
    <location>
        <begin position="6"/>
        <end position="126"/>
    </location>
</feature>
<dbReference type="InterPro" id="IPR036568">
    <property type="entry name" value="GGCT-like_sf"/>
</dbReference>
<dbReference type="SUPFAM" id="SSF110857">
    <property type="entry name" value="Gamma-glutamyl cyclotransferase-like"/>
    <property type="match status" value="1"/>
</dbReference>
<keyword evidence="3" id="KW-1185">Reference proteome</keyword>
<dbReference type="InterPro" id="IPR009288">
    <property type="entry name" value="AIG2-like_dom"/>
</dbReference>
<gene>
    <name evidence="2" type="ORF">D0Z70_21730</name>
</gene>
<sequence length="129" mass="13793">MSSALLFAYGTLRAGFDGPMARWLRSVAPIVGRATARGALYRVDTYPGFVPGDEGVVTGDLFAPADPAALLAQLDEYEECAAHFPEPHEYRRALVTVQGADGPVEAWTYIYARDVAGLARIAGGDFLGE</sequence>
<dbReference type="AlphaFoldDB" id="A0A418YLT9"/>
<dbReference type="Gene3D" id="3.10.490.10">
    <property type="entry name" value="Gamma-glutamyl cyclotransferase-like"/>
    <property type="match status" value="1"/>
</dbReference>
<dbReference type="OrthoDB" id="482277at2"/>
<dbReference type="GO" id="GO:0016740">
    <property type="term" value="F:transferase activity"/>
    <property type="evidence" value="ECO:0007669"/>
    <property type="project" value="UniProtKB-KW"/>
</dbReference>
<accession>A0A418YLT9</accession>
<dbReference type="Pfam" id="PF06094">
    <property type="entry name" value="GGACT"/>
    <property type="match status" value="1"/>
</dbReference>
<dbReference type="EMBL" id="QVRA01000034">
    <property type="protein sequence ID" value="RJG52074.1"/>
    <property type="molecule type" value="Genomic_DNA"/>
</dbReference>
<proteinExistence type="predicted"/>
<dbReference type="CDD" id="cd06661">
    <property type="entry name" value="GGCT_like"/>
    <property type="match status" value="1"/>
</dbReference>
<evidence type="ECO:0000259" key="1">
    <source>
        <dbReference type="Pfam" id="PF06094"/>
    </source>
</evidence>
<name>A0A418YLT9_9SPHN</name>
<dbReference type="Proteomes" id="UP000283469">
    <property type="component" value="Unassembled WGS sequence"/>
</dbReference>
<dbReference type="InterPro" id="IPR013024">
    <property type="entry name" value="GGCT-like"/>
</dbReference>
<dbReference type="RefSeq" id="WP_119750014.1">
    <property type="nucleotide sequence ID" value="NZ_QVRA01000034.1"/>
</dbReference>
<keyword evidence="2" id="KW-0808">Transferase</keyword>
<comment type="caution">
    <text evidence="2">The sequence shown here is derived from an EMBL/GenBank/DDBJ whole genome shotgun (WGS) entry which is preliminary data.</text>
</comment>
<reference evidence="2 3" key="1">
    <citation type="submission" date="2018-08" db="EMBL/GenBank/DDBJ databases">
        <title>Sphingobium sp. EO9.</title>
        <authorList>
            <person name="Park Y."/>
            <person name="Kim K.H."/>
            <person name="Jeon C.O."/>
        </authorList>
    </citation>
    <scope>NUCLEOTIDE SEQUENCE [LARGE SCALE GENOMIC DNA]</scope>
    <source>
        <strain evidence="2 3">EO9</strain>
    </source>
</reference>
<protein>
    <submittedName>
        <fullName evidence="2">Gamma-glutamylcyclotransferase</fullName>
    </submittedName>
</protein>
<organism evidence="2 3">
    <name type="scientific">Sphingobium terrigena</name>
    <dbReference type="NCBI Taxonomy" id="2304063"/>
    <lineage>
        <taxon>Bacteria</taxon>
        <taxon>Pseudomonadati</taxon>
        <taxon>Pseudomonadota</taxon>
        <taxon>Alphaproteobacteria</taxon>
        <taxon>Sphingomonadales</taxon>
        <taxon>Sphingomonadaceae</taxon>
        <taxon>Sphingobium</taxon>
    </lineage>
</organism>
<evidence type="ECO:0000313" key="3">
    <source>
        <dbReference type="Proteomes" id="UP000283469"/>
    </source>
</evidence>